<dbReference type="Proteomes" id="UP001596056">
    <property type="component" value="Unassembled WGS sequence"/>
</dbReference>
<gene>
    <name evidence="1" type="ORF">ACFPOC_17905</name>
</gene>
<dbReference type="RefSeq" id="WP_209843389.1">
    <property type="nucleotide sequence ID" value="NZ_JAGGJP010000030.1"/>
</dbReference>
<proteinExistence type="predicted"/>
<evidence type="ECO:0000313" key="2">
    <source>
        <dbReference type="Proteomes" id="UP001596056"/>
    </source>
</evidence>
<accession>A0ABW0SGZ7</accession>
<keyword evidence="2" id="KW-1185">Reference proteome</keyword>
<dbReference type="EMBL" id="JBHSNA010000034">
    <property type="protein sequence ID" value="MFC5568282.1"/>
    <property type="molecule type" value="Genomic_DNA"/>
</dbReference>
<organism evidence="1 2">
    <name type="scientific">Rubellimicrobium aerolatum</name>
    <dbReference type="NCBI Taxonomy" id="490979"/>
    <lineage>
        <taxon>Bacteria</taxon>
        <taxon>Pseudomonadati</taxon>
        <taxon>Pseudomonadota</taxon>
        <taxon>Alphaproteobacteria</taxon>
        <taxon>Rhodobacterales</taxon>
        <taxon>Roseobacteraceae</taxon>
        <taxon>Rubellimicrobium</taxon>
    </lineage>
</organism>
<reference evidence="2" key="1">
    <citation type="journal article" date="2019" name="Int. J. Syst. Evol. Microbiol.">
        <title>The Global Catalogue of Microorganisms (GCM) 10K type strain sequencing project: providing services to taxonomists for standard genome sequencing and annotation.</title>
        <authorList>
            <consortium name="The Broad Institute Genomics Platform"/>
            <consortium name="The Broad Institute Genome Sequencing Center for Infectious Disease"/>
            <person name="Wu L."/>
            <person name="Ma J."/>
        </authorList>
    </citation>
    <scope>NUCLEOTIDE SEQUENCE [LARGE SCALE GENOMIC DNA]</scope>
    <source>
        <strain evidence="2">KACC 11588</strain>
    </source>
</reference>
<evidence type="ECO:0000313" key="1">
    <source>
        <dbReference type="EMBL" id="MFC5568282.1"/>
    </source>
</evidence>
<name>A0ABW0SGZ7_9RHOB</name>
<sequence length="69" mass="7285">MHRTIEITLAPAGTDRLLAELAADEHVMGLSVQRGASIKPPGDVVVVQTLNRGADAVMLAGPRSRLQGR</sequence>
<protein>
    <recommendedName>
        <fullName evidence="3">RCK C-terminal domain-containing protein</fullName>
    </recommendedName>
</protein>
<comment type="caution">
    <text evidence="1">The sequence shown here is derived from an EMBL/GenBank/DDBJ whole genome shotgun (WGS) entry which is preliminary data.</text>
</comment>
<evidence type="ECO:0008006" key="3">
    <source>
        <dbReference type="Google" id="ProtNLM"/>
    </source>
</evidence>